<feature type="binding site" evidence="6">
    <location>
        <position position="215"/>
    </location>
    <ligand>
        <name>Mg(2+)</name>
        <dbReference type="ChEBI" id="CHEBI:18420"/>
    </ligand>
</feature>
<dbReference type="KEGG" id="amt:Amet_2519"/>
<keyword evidence="4 7" id="KW-1133">Transmembrane helix</keyword>
<sequence>MEIMLLILSATLTYVMKPYLRQLLIESGMIGKNYENKEIPVGMGLLLIPIMTIQLFLIQAIYPFYFKVERFQLNVLLLFFIGILMMAFLGLLDDTVGSRDTLGFKGHLGQLVRGRLTTGGLKAVLGGLTALLISSILSSSIIELILNTLLLGLFTNLINLLDLRPGRAMKGYISLLMVFLILGITYESRIIFFTILGYCIVYLPQDLRAEYMMGDVGSNTLGMTLGIMSMLSFSSIVKYLLLFILIIIHMIAEKYSISKIIDGNSILRFIDNLGRKTH</sequence>
<dbReference type="STRING" id="293826.Amet_2519"/>
<protein>
    <recommendedName>
        <fullName evidence="10">Glycosyl transferase, family 4</fullName>
    </recommendedName>
</protein>
<evidence type="ECO:0008006" key="10">
    <source>
        <dbReference type="Google" id="ProtNLM"/>
    </source>
</evidence>
<dbReference type="Proteomes" id="UP000001572">
    <property type="component" value="Chromosome"/>
</dbReference>
<dbReference type="OrthoDB" id="2679245at2"/>
<dbReference type="InterPro" id="IPR000715">
    <property type="entry name" value="Glycosyl_transferase_4"/>
</dbReference>
<gene>
    <name evidence="8" type="ordered locus">Amet_2519</name>
</gene>
<feature type="transmembrane region" description="Helical" evidence="7">
    <location>
        <begin position="175"/>
        <end position="203"/>
    </location>
</feature>
<keyword evidence="6" id="KW-0479">Metal-binding</keyword>
<evidence type="ECO:0000256" key="7">
    <source>
        <dbReference type="SAM" id="Phobius"/>
    </source>
</evidence>
<keyword evidence="5 7" id="KW-0472">Membrane</keyword>
<accession>A6TR54</accession>
<comment type="subcellular location">
    <subcellularLocation>
        <location evidence="1">Membrane</location>
        <topology evidence="1">Multi-pass membrane protein</topology>
    </subcellularLocation>
</comment>
<evidence type="ECO:0000313" key="9">
    <source>
        <dbReference type="Proteomes" id="UP000001572"/>
    </source>
</evidence>
<dbReference type="GO" id="GO:0016780">
    <property type="term" value="F:phosphotransferase activity, for other substituted phosphate groups"/>
    <property type="evidence" value="ECO:0007669"/>
    <property type="project" value="InterPro"/>
</dbReference>
<comment type="cofactor">
    <cofactor evidence="6">
        <name>Mg(2+)</name>
        <dbReference type="ChEBI" id="CHEBI:18420"/>
    </cofactor>
</comment>
<dbReference type="HOGENOM" id="CLU_078449_0_0_9"/>
<feature type="transmembrane region" description="Helical" evidence="7">
    <location>
        <begin position="73"/>
        <end position="92"/>
    </location>
</feature>
<keyword evidence="9" id="KW-1185">Reference proteome</keyword>
<feature type="transmembrane region" description="Helical" evidence="7">
    <location>
        <begin position="46"/>
        <end position="66"/>
    </location>
</feature>
<evidence type="ECO:0000256" key="2">
    <source>
        <dbReference type="ARBA" id="ARBA00022679"/>
    </source>
</evidence>
<keyword evidence="2" id="KW-0808">Transferase</keyword>
<reference evidence="9" key="1">
    <citation type="journal article" date="2016" name="Genome Announc.">
        <title>Complete genome sequence of Alkaliphilus metalliredigens strain QYMF, an alkaliphilic and metal-reducing bacterium isolated from borax-contaminated leachate ponds.</title>
        <authorList>
            <person name="Hwang C."/>
            <person name="Copeland A."/>
            <person name="Lucas S."/>
            <person name="Lapidus A."/>
            <person name="Barry K."/>
            <person name="Detter J.C."/>
            <person name="Glavina Del Rio T."/>
            <person name="Hammon N."/>
            <person name="Israni S."/>
            <person name="Dalin E."/>
            <person name="Tice H."/>
            <person name="Pitluck S."/>
            <person name="Chertkov O."/>
            <person name="Brettin T."/>
            <person name="Bruce D."/>
            <person name="Han C."/>
            <person name="Schmutz J."/>
            <person name="Larimer F."/>
            <person name="Land M.L."/>
            <person name="Hauser L."/>
            <person name="Kyrpides N."/>
            <person name="Mikhailova N."/>
            <person name="Ye Q."/>
            <person name="Zhou J."/>
            <person name="Richardson P."/>
            <person name="Fields M.W."/>
        </authorList>
    </citation>
    <scope>NUCLEOTIDE SEQUENCE [LARGE SCALE GENOMIC DNA]</scope>
    <source>
        <strain evidence="9">QYMF</strain>
    </source>
</reference>
<dbReference type="AlphaFoldDB" id="A6TR54"/>
<evidence type="ECO:0000256" key="3">
    <source>
        <dbReference type="ARBA" id="ARBA00022692"/>
    </source>
</evidence>
<dbReference type="GO" id="GO:0016020">
    <property type="term" value="C:membrane"/>
    <property type="evidence" value="ECO:0007669"/>
    <property type="project" value="UniProtKB-SubCell"/>
</dbReference>
<organism evidence="8 9">
    <name type="scientific">Alkaliphilus metalliredigens (strain QYMF)</name>
    <dbReference type="NCBI Taxonomy" id="293826"/>
    <lineage>
        <taxon>Bacteria</taxon>
        <taxon>Bacillati</taxon>
        <taxon>Bacillota</taxon>
        <taxon>Clostridia</taxon>
        <taxon>Peptostreptococcales</taxon>
        <taxon>Natronincolaceae</taxon>
        <taxon>Alkaliphilus</taxon>
    </lineage>
</organism>
<evidence type="ECO:0000256" key="6">
    <source>
        <dbReference type="PIRSR" id="PIRSR600715-1"/>
    </source>
</evidence>
<keyword evidence="6" id="KW-0460">Magnesium</keyword>
<evidence type="ECO:0000256" key="5">
    <source>
        <dbReference type="ARBA" id="ARBA00023136"/>
    </source>
</evidence>
<evidence type="ECO:0000256" key="4">
    <source>
        <dbReference type="ARBA" id="ARBA00022989"/>
    </source>
</evidence>
<feature type="binding site" evidence="6">
    <location>
        <position position="159"/>
    </location>
    <ligand>
        <name>Mg(2+)</name>
        <dbReference type="ChEBI" id="CHEBI:18420"/>
    </ligand>
</feature>
<feature type="transmembrane region" description="Helical" evidence="7">
    <location>
        <begin position="223"/>
        <end position="248"/>
    </location>
</feature>
<evidence type="ECO:0000256" key="1">
    <source>
        <dbReference type="ARBA" id="ARBA00004141"/>
    </source>
</evidence>
<keyword evidence="3 7" id="KW-0812">Transmembrane</keyword>
<dbReference type="EMBL" id="CP000724">
    <property type="protein sequence ID" value="ABR48672.1"/>
    <property type="molecule type" value="Genomic_DNA"/>
</dbReference>
<proteinExistence type="predicted"/>
<dbReference type="eggNOG" id="COG0472">
    <property type="taxonomic scope" value="Bacteria"/>
</dbReference>
<evidence type="ECO:0000313" key="8">
    <source>
        <dbReference type="EMBL" id="ABR48672.1"/>
    </source>
</evidence>
<name>A6TR54_ALKMQ</name>
<dbReference type="Pfam" id="PF00953">
    <property type="entry name" value="Glycos_transf_4"/>
    <property type="match status" value="1"/>
</dbReference>
<feature type="transmembrane region" description="Helical" evidence="7">
    <location>
        <begin position="130"/>
        <end position="154"/>
    </location>
</feature>
<dbReference type="RefSeq" id="WP_012063647.1">
    <property type="nucleotide sequence ID" value="NC_009633.1"/>
</dbReference>